<keyword evidence="2" id="KW-1185">Reference proteome</keyword>
<dbReference type="AlphaFoldDB" id="A0A316W340"/>
<reference evidence="1 2" key="1">
    <citation type="journal article" date="2018" name="Mol. Biol. Evol.">
        <title>Broad Genomic Sampling Reveals a Smut Pathogenic Ancestry of the Fungal Clade Ustilaginomycotina.</title>
        <authorList>
            <person name="Kijpornyongpan T."/>
            <person name="Mondo S.J."/>
            <person name="Barry K."/>
            <person name="Sandor L."/>
            <person name="Lee J."/>
            <person name="Lipzen A."/>
            <person name="Pangilinan J."/>
            <person name="LaButti K."/>
            <person name="Hainaut M."/>
            <person name="Henrissat B."/>
            <person name="Grigoriev I.V."/>
            <person name="Spatafora J.W."/>
            <person name="Aime M.C."/>
        </authorList>
    </citation>
    <scope>NUCLEOTIDE SEQUENCE [LARGE SCALE GENOMIC DNA]</scope>
    <source>
        <strain evidence="1 2">MCA 4658</strain>
    </source>
</reference>
<sequence length="155" mass="16440">MGRKGAAGATKREACIRVKSAELFACGGCDDVSRSFDQCRVPVARCILGSTRRRIIGYASKPLIQDLKLALPSTLCVCASSRGASRCVQVGLILSLLLSLLLLLRLPCTSLCMCARDEEALFACHDRSAACSSLVDTRCEGSRNFAPAGLLSARG</sequence>
<name>A0A316W340_9BASI</name>
<evidence type="ECO:0000313" key="1">
    <source>
        <dbReference type="EMBL" id="PWN44109.1"/>
    </source>
</evidence>
<gene>
    <name evidence="1" type="ORF">IE81DRAFT_47845</name>
</gene>
<dbReference type="EMBL" id="KZ819364">
    <property type="protein sequence ID" value="PWN44109.1"/>
    <property type="molecule type" value="Genomic_DNA"/>
</dbReference>
<dbReference type="Proteomes" id="UP000245783">
    <property type="component" value="Unassembled WGS sequence"/>
</dbReference>
<evidence type="ECO:0000313" key="2">
    <source>
        <dbReference type="Proteomes" id="UP000245783"/>
    </source>
</evidence>
<protein>
    <submittedName>
        <fullName evidence="1">Uncharacterized protein</fullName>
    </submittedName>
</protein>
<accession>A0A316W340</accession>
<proteinExistence type="predicted"/>
<dbReference type="GeneID" id="37039237"/>
<dbReference type="RefSeq" id="XP_025371269.1">
    <property type="nucleotide sequence ID" value="XM_025517367.1"/>
</dbReference>
<organism evidence="1 2">
    <name type="scientific">Ceraceosorus guamensis</name>
    <dbReference type="NCBI Taxonomy" id="1522189"/>
    <lineage>
        <taxon>Eukaryota</taxon>
        <taxon>Fungi</taxon>
        <taxon>Dikarya</taxon>
        <taxon>Basidiomycota</taxon>
        <taxon>Ustilaginomycotina</taxon>
        <taxon>Exobasidiomycetes</taxon>
        <taxon>Ceraceosorales</taxon>
        <taxon>Ceraceosoraceae</taxon>
        <taxon>Ceraceosorus</taxon>
    </lineage>
</organism>
<dbReference type="InParanoid" id="A0A316W340"/>